<dbReference type="PANTHER" id="PTHR31672">
    <property type="entry name" value="BNACNNG10540D PROTEIN"/>
    <property type="match status" value="1"/>
</dbReference>
<dbReference type="SUPFAM" id="SSF81383">
    <property type="entry name" value="F-box domain"/>
    <property type="match status" value="1"/>
</dbReference>
<dbReference type="PANTHER" id="PTHR31672:SF13">
    <property type="entry name" value="F-BOX PROTEIN CPR30-LIKE"/>
    <property type="match status" value="1"/>
</dbReference>
<organism evidence="2 3">
    <name type="scientific">Rubus argutus</name>
    <name type="common">Southern blackberry</name>
    <dbReference type="NCBI Taxonomy" id="59490"/>
    <lineage>
        <taxon>Eukaryota</taxon>
        <taxon>Viridiplantae</taxon>
        <taxon>Streptophyta</taxon>
        <taxon>Embryophyta</taxon>
        <taxon>Tracheophyta</taxon>
        <taxon>Spermatophyta</taxon>
        <taxon>Magnoliopsida</taxon>
        <taxon>eudicotyledons</taxon>
        <taxon>Gunneridae</taxon>
        <taxon>Pentapetalae</taxon>
        <taxon>rosids</taxon>
        <taxon>fabids</taxon>
        <taxon>Rosales</taxon>
        <taxon>Rosaceae</taxon>
        <taxon>Rosoideae</taxon>
        <taxon>Rosoideae incertae sedis</taxon>
        <taxon>Rubus</taxon>
    </lineage>
</organism>
<dbReference type="InterPro" id="IPR036047">
    <property type="entry name" value="F-box-like_dom_sf"/>
</dbReference>
<reference evidence="2 3" key="1">
    <citation type="journal article" date="2023" name="G3 (Bethesda)">
        <title>A chromosome-length genome assembly and annotation of blackberry (Rubus argutus, cv. 'Hillquist').</title>
        <authorList>
            <person name="Bruna T."/>
            <person name="Aryal R."/>
            <person name="Dudchenko O."/>
            <person name="Sargent D.J."/>
            <person name="Mead D."/>
            <person name="Buti M."/>
            <person name="Cavallini A."/>
            <person name="Hytonen T."/>
            <person name="Andres J."/>
            <person name="Pham M."/>
            <person name="Weisz D."/>
            <person name="Mascagni F."/>
            <person name="Usai G."/>
            <person name="Natali L."/>
            <person name="Bassil N."/>
            <person name="Fernandez G.E."/>
            <person name="Lomsadze A."/>
            <person name="Armour M."/>
            <person name="Olukolu B."/>
            <person name="Poorten T."/>
            <person name="Britton C."/>
            <person name="Davik J."/>
            <person name="Ashrafi H."/>
            <person name="Aiden E.L."/>
            <person name="Borodovsky M."/>
            <person name="Worthington M."/>
        </authorList>
    </citation>
    <scope>NUCLEOTIDE SEQUENCE [LARGE SCALE GENOMIC DNA]</scope>
    <source>
        <strain evidence="2">PI 553951</strain>
    </source>
</reference>
<dbReference type="AlphaFoldDB" id="A0AAW1VQE4"/>
<dbReference type="Pfam" id="PF07734">
    <property type="entry name" value="FBA_1"/>
    <property type="match status" value="1"/>
</dbReference>
<dbReference type="Gene3D" id="1.20.1280.50">
    <property type="match status" value="1"/>
</dbReference>
<keyword evidence="3" id="KW-1185">Reference proteome</keyword>
<sequence>MGEDDCGARELKRALTDHNGGSVLKGALTDYDDIICEILARLPVKSLMRFRCVCKSWRALIAGSYFVKKHFLYQERGISHNTSRLLFSIDPPQSIDYEALKDLEEDGDGQFANRELDFPVRIPDYSTARKRIVGSCNGLVCVEIEGTGILLWNPCTRDFKVLPNPPTKFHSFDLYGFGYDSTTDDFKVIKGRHKVSLIRVFTLKNGSWMTLCNHNAAMCIGQGSLVNGALHWFVPGQPSKILCFDLAEEAFEEIGPLPDRGYLSRTLILIHRNCLCLYRTLLGLPDVLIWMMKEYGVNESWTQVIQLSLEACPEAYLRLLCILENGEILIHSGGSVLLLNDQKTLKKVFEADLRYGAAIYKETLVSPVTGSIADI</sequence>
<dbReference type="NCBIfam" id="TIGR01640">
    <property type="entry name" value="F_box_assoc_1"/>
    <property type="match status" value="1"/>
</dbReference>
<dbReference type="InterPro" id="IPR011043">
    <property type="entry name" value="Gal_Oxase/kelch_b-propeller"/>
</dbReference>
<dbReference type="Pfam" id="PF00646">
    <property type="entry name" value="F-box"/>
    <property type="match status" value="1"/>
</dbReference>
<comment type="caution">
    <text evidence="2">The sequence shown here is derived from an EMBL/GenBank/DDBJ whole genome shotgun (WGS) entry which is preliminary data.</text>
</comment>
<gene>
    <name evidence="2" type="ORF">M0R45_002869</name>
</gene>
<evidence type="ECO:0000259" key="1">
    <source>
        <dbReference type="SMART" id="SM00256"/>
    </source>
</evidence>
<proteinExistence type="predicted"/>
<dbReference type="CDD" id="cd22157">
    <property type="entry name" value="F-box_AtFBW1-like"/>
    <property type="match status" value="1"/>
</dbReference>
<name>A0AAW1VQE4_RUBAR</name>
<dbReference type="InterPro" id="IPR017451">
    <property type="entry name" value="F-box-assoc_interact_dom"/>
</dbReference>
<evidence type="ECO:0000313" key="3">
    <source>
        <dbReference type="Proteomes" id="UP001457282"/>
    </source>
</evidence>
<protein>
    <recommendedName>
        <fullName evidence="1">F-box domain-containing protein</fullName>
    </recommendedName>
</protein>
<accession>A0AAW1VQE4</accession>
<dbReference type="SMART" id="SM00256">
    <property type="entry name" value="FBOX"/>
    <property type="match status" value="1"/>
</dbReference>
<dbReference type="SUPFAM" id="SSF50965">
    <property type="entry name" value="Galactose oxidase, central domain"/>
    <property type="match status" value="1"/>
</dbReference>
<dbReference type="InterPro" id="IPR001810">
    <property type="entry name" value="F-box_dom"/>
</dbReference>
<dbReference type="InterPro" id="IPR006527">
    <property type="entry name" value="F-box-assoc_dom_typ1"/>
</dbReference>
<dbReference type="InterPro" id="IPR050796">
    <property type="entry name" value="SCF_F-box_component"/>
</dbReference>
<evidence type="ECO:0000313" key="2">
    <source>
        <dbReference type="EMBL" id="KAK9906114.1"/>
    </source>
</evidence>
<dbReference type="EMBL" id="JBEDUW010000097">
    <property type="protein sequence ID" value="KAK9906114.1"/>
    <property type="molecule type" value="Genomic_DNA"/>
</dbReference>
<dbReference type="Proteomes" id="UP001457282">
    <property type="component" value="Unassembled WGS sequence"/>
</dbReference>
<feature type="domain" description="F-box" evidence="1">
    <location>
        <begin position="32"/>
        <end position="70"/>
    </location>
</feature>